<protein>
    <submittedName>
        <fullName evidence="1">Uncharacterized protein</fullName>
    </submittedName>
</protein>
<feature type="non-terminal residue" evidence="1">
    <location>
        <position position="131"/>
    </location>
</feature>
<organism evidence="1 2">
    <name type="scientific">Coniosporium uncinatum</name>
    <dbReference type="NCBI Taxonomy" id="93489"/>
    <lineage>
        <taxon>Eukaryota</taxon>
        <taxon>Fungi</taxon>
        <taxon>Dikarya</taxon>
        <taxon>Ascomycota</taxon>
        <taxon>Pezizomycotina</taxon>
        <taxon>Dothideomycetes</taxon>
        <taxon>Dothideomycetes incertae sedis</taxon>
        <taxon>Coniosporium</taxon>
    </lineage>
</organism>
<dbReference type="Proteomes" id="UP001186974">
    <property type="component" value="Unassembled WGS sequence"/>
</dbReference>
<proteinExistence type="predicted"/>
<evidence type="ECO:0000313" key="1">
    <source>
        <dbReference type="EMBL" id="KAK3076672.1"/>
    </source>
</evidence>
<accession>A0ACC3DJC7</accession>
<gene>
    <name evidence="1" type="ORF">LTS18_012372</name>
</gene>
<dbReference type="EMBL" id="JAWDJW010003695">
    <property type="protein sequence ID" value="KAK3076672.1"/>
    <property type="molecule type" value="Genomic_DNA"/>
</dbReference>
<keyword evidence="2" id="KW-1185">Reference proteome</keyword>
<name>A0ACC3DJC7_9PEZI</name>
<reference evidence="1" key="1">
    <citation type="submission" date="2024-09" db="EMBL/GenBank/DDBJ databases">
        <title>Black Yeasts Isolated from many extreme environments.</title>
        <authorList>
            <person name="Coleine C."/>
            <person name="Stajich J.E."/>
            <person name="Selbmann L."/>
        </authorList>
    </citation>
    <scope>NUCLEOTIDE SEQUENCE</scope>
    <source>
        <strain evidence="1">CCFEE 5737</strain>
    </source>
</reference>
<sequence>MQRGTQESAYQMPPTLSTHPALHPRVTSVPVTPGVHTEGKSAYFEADREEHEDESETVPENEQATPGPQWNANSYFPTKEQEEEDRSKAEEAVDPRQPPTGAQTGEELLSRLNRTGKQGAKKDLADVDPRA</sequence>
<comment type="caution">
    <text evidence="1">The sequence shown here is derived from an EMBL/GenBank/DDBJ whole genome shotgun (WGS) entry which is preliminary data.</text>
</comment>
<evidence type="ECO:0000313" key="2">
    <source>
        <dbReference type="Proteomes" id="UP001186974"/>
    </source>
</evidence>